<comment type="caution">
    <text evidence="7">The sequence shown here is derived from an EMBL/GenBank/DDBJ whole genome shotgun (WGS) entry which is preliminary data.</text>
</comment>
<sequence length="1299" mass="137471">MVFRRKPIADNVSPEEHEARIAELRARRRARMRVLAIRSGIASVVMLVLLVIALYWLVQTVAGRDVLLNQIIARLPAGSSFTWKKAEGPLAGPLTLYGVDFRYEKIHFTAERVYLDPDLRPLLGKRLRLDALQVTNATLDIPKSDEPFELPTWPELLPQIEMPIAIQADTLGIDGFRITQSTQPLIDIRRARGGIDIGDGYFKAQKLAIDSDRGRIDINGGYEPRDGYATNLVATAVFPASLGRTPARLGLVARGNRKSMDMGLAGNAPAPVRVTLGVRGEENPTWSFSGKTEALDLALLGIVEDSMPLAFDLKANGAGGGADLRGRIAQGDFVAVIEPSKIRIADEVLTVEPLAVRAFDGLTTLRGRADFKDPENPVFKFSANARGLRWGGHSTGSGQSVEGEIAADADLGFAGQMKAWAAIGKATLVRENQKATVDFDGRGDSEQLVLHKLQAKMPTGTLDTTGTVGWEPALRWDLAAKLAGFDPGYFLADWKGNVSGDLASKGQARETGGFDATLDVPKLGGSLRGRKLDGRGKFAIRGNEGDGELALSLGNSRVEAKGRVGDKLDIDAKLQPLHLDDLLPDANGSIAGTLKLTGARNAPNLDADLAGTGLKWGGYSADALSVRGRLPWTGPSTGSGAGELAVRGAAVDVGMVLDSVRLEARGAVENLQFNGDASNTMGSVSLAGTALKRGANWQGSLDALQLTPSKGSSWRLQQAARYAQNGSAFTLTPACLAASGPSTGSGQAKAALCAQAHWPKQGIQVHADALPLTLLQPWLPPSNGRPLTLRGDIKLEASVKPAGKAWVGEVHLSSLDGGLKLGNNARGEIVRYDNFTLDADFNPQTIKGRLGTGFKGDGFVDATVATGWDEFAPLKGDIYFHNSRLFWMELFSPDLVRPTGKLQGHVGLAGTRGTPALSGDAQLTEFKGELPSLGITLTDGVANLDAQADGSARIDGTLKSVSSTGGTVTGGTLSVDGTLDWKVEGSPLQFNIRGKDFLISDTTELQAVASPDLQVGFANNTIQVRGKVVVPSATIDVEKLDDGVSVSEDVVVLDPADPERLPSSRLDLDMAITLGDAVKLNGYGLEGTLAGTMNVRSRQGREMAATGRLDVDGRYTAYGQKLRITRGELVWSNNAVSDPRINIRAEREVVSAGVTAGIDVTGRASSPKATIWSNPSMDESAALAYLVLGRSLNTASTDESQKINAASTALSAGAGLLASQLGAKIGLDDAGVLESRTLGGSVFGVGKYLSPKLYVSYGVSMVGSGSAITLKYLLRKGFDVEIESSTVETRGSLNWRKEK</sequence>
<feature type="domain" description="Translocation and assembly module TamB C-terminal" evidence="6">
    <location>
        <begin position="969"/>
        <end position="1298"/>
    </location>
</feature>
<proteinExistence type="predicted"/>
<evidence type="ECO:0000313" key="8">
    <source>
        <dbReference type="Proteomes" id="UP001254759"/>
    </source>
</evidence>
<evidence type="ECO:0000256" key="2">
    <source>
        <dbReference type="ARBA" id="ARBA00022692"/>
    </source>
</evidence>
<evidence type="ECO:0000256" key="5">
    <source>
        <dbReference type="SAM" id="Phobius"/>
    </source>
</evidence>
<dbReference type="PANTHER" id="PTHR36985">
    <property type="entry name" value="TRANSLOCATION AND ASSEMBLY MODULE SUBUNIT TAMB"/>
    <property type="match status" value="1"/>
</dbReference>
<evidence type="ECO:0000256" key="3">
    <source>
        <dbReference type="ARBA" id="ARBA00022989"/>
    </source>
</evidence>
<evidence type="ECO:0000256" key="4">
    <source>
        <dbReference type="ARBA" id="ARBA00023136"/>
    </source>
</evidence>
<keyword evidence="3 5" id="KW-1133">Transmembrane helix</keyword>
<evidence type="ECO:0000313" key="7">
    <source>
        <dbReference type="EMBL" id="MDR6841879.1"/>
    </source>
</evidence>
<comment type="subcellular location">
    <subcellularLocation>
        <location evidence="1">Membrane</location>
        <topology evidence="1">Single-pass membrane protein</topology>
    </subcellularLocation>
</comment>
<keyword evidence="4 5" id="KW-0472">Membrane</keyword>
<evidence type="ECO:0000259" key="6">
    <source>
        <dbReference type="Pfam" id="PF04357"/>
    </source>
</evidence>
<dbReference type="InterPro" id="IPR007452">
    <property type="entry name" value="TamB_C"/>
</dbReference>
<evidence type="ECO:0000256" key="1">
    <source>
        <dbReference type="ARBA" id="ARBA00004167"/>
    </source>
</evidence>
<accession>A0ABU1RUT8</accession>
<dbReference type="Proteomes" id="UP001254759">
    <property type="component" value="Unassembled WGS sequence"/>
</dbReference>
<feature type="transmembrane region" description="Helical" evidence="5">
    <location>
        <begin position="35"/>
        <end position="58"/>
    </location>
</feature>
<keyword evidence="2 5" id="KW-0812">Transmembrane</keyword>
<name>A0ABU1RUT8_9GAMM</name>
<reference evidence="7 8" key="1">
    <citation type="submission" date="2023-07" db="EMBL/GenBank/DDBJ databases">
        <title>Sorghum-associated microbial communities from plants grown in Nebraska, USA.</title>
        <authorList>
            <person name="Schachtman D."/>
        </authorList>
    </citation>
    <scope>NUCLEOTIDE SEQUENCE [LARGE SCALE GENOMIC DNA]</scope>
    <source>
        <strain evidence="7 8">BE107</strain>
    </source>
</reference>
<dbReference type="PANTHER" id="PTHR36985:SF1">
    <property type="entry name" value="TRANSLOCATION AND ASSEMBLY MODULE SUBUNIT TAMB"/>
    <property type="match status" value="1"/>
</dbReference>
<keyword evidence="8" id="KW-1185">Reference proteome</keyword>
<dbReference type="Pfam" id="PF04357">
    <property type="entry name" value="TamB"/>
    <property type="match status" value="1"/>
</dbReference>
<organism evidence="7 8">
    <name type="scientific">Pseudoxanthomonas sacheonensis</name>
    <dbReference type="NCBI Taxonomy" id="443615"/>
    <lineage>
        <taxon>Bacteria</taxon>
        <taxon>Pseudomonadati</taxon>
        <taxon>Pseudomonadota</taxon>
        <taxon>Gammaproteobacteria</taxon>
        <taxon>Lysobacterales</taxon>
        <taxon>Lysobacteraceae</taxon>
        <taxon>Pseudoxanthomonas</taxon>
    </lineage>
</organism>
<gene>
    <name evidence="7" type="ORF">J2W94_002164</name>
</gene>
<protein>
    <submittedName>
        <fullName evidence="7">Translocation and assembly module TamB</fullName>
    </submittedName>
</protein>
<dbReference type="EMBL" id="JAVDTT010000002">
    <property type="protein sequence ID" value="MDR6841879.1"/>
    <property type="molecule type" value="Genomic_DNA"/>
</dbReference>